<dbReference type="AlphaFoldDB" id="A0A9W9A7Z8"/>
<feature type="region of interest" description="Disordered" evidence="3">
    <location>
        <begin position="802"/>
        <end position="822"/>
    </location>
</feature>
<dbReference type="CDD" id="cd00590">
    <property type="entry name" value="RRM_SF"/>
    <property type="match status" value="1"/>
</dbReference>
<evidence type="ECO:0000313" key="6">
    <source>
        <dbReference type="Proteomes" id="UP001150266"/>
    </source>
</evidence>
<accession>A0A9W9A7Z8</accession>
<dbReference type="InterPro" id="IPR035979">
    <property type="entry name" value="RBD_domain_sf"/>
</dbReference>
<dbReference type="InterPro" id="IPR012677">
    <property type="entry name" value="Nucleotide-bd_a/b_plait_sf"/>
</dbReference>
<dbReference type="OrthoDB" id="439993at2759"/>
<gene>
    <name evidence="5" type="ORF">J3R30DRAFT_316025</name>
</gene>
<protein>
    <recommendedName>
        <fullName evidence="4">XRRM domain-containing protein</fullName>
    </recommendedName>
</protein>
<dbReference type="GO" id="GO:1904868">
    <property type="term" value="P:telomerase catalytic core complex assembly"/>
    <property type="evidence" value="ECO:0007669"/>
    <property type="project" value="InterPro"/>
</dbReference>
<dbReference type="SUPFAM" id="SSF54928">
    <property type="entry name" value="RNA-binding domain, RBD"/>
    <property type="match status" value="1"/>
</dbReference>
<dbReference type="Pfam" id="PF19977">
    <property type="entry name" value="xRRM"/>
    <property type="match status" value="2"/>
</dbReference>
<evidence type="ECO:0000259" key="4">
    <source>
        <dbReference type="PROSITE" id="PS51939"/>
    </source>
</evidence>
<evidence type="ECO:0000256" key="3">
    <source>
        <dbReference type="SAM" id="MobiDB-lite"/>
    </source>
</evidence>
<dbReference type="Gene3D" id="3.30.70.330">
    <property type="match status" value="2"/>
</dbReference>
<sequence>MSFAFVPRKVGKKPPASAAGTFGDSKGKGPAVNVLPYTTSAATVSTSRTNENSALVEELASLVVLSLTEYALWANGDFRRRMEQATEDEHGQFLSLRYILKHSPFIQEQQVYSQKSNTRLPSESTIVKSLRKHAENDIETRMVLAGPTWYNWGSSSSDTDEGMYEVRSKKRPSQGLEDAEPYTRDYWAKRTVYVENIPLTYRTMHGVFQFVRNIYPSTERPKIQNISFPPHYLDTHTDVSSLHQVSKSKYKCKGFAFVVFSSPDEVDQFSKTWNWERSWSGSAIIETDASPSLLISTSNVPLHADLIVEARKQGFRALSKAKWDALKGEYMAWRQELLEQVLAEQENREEDEVDHQVDYQWEEEDYNESGNGGKAHSSRGNVPSTSLTSSPASLSMSSSYPPNCLVYIRNLHTGTNKTTLRTLFRKALIDAGAEKGNEGTESQNPSQDIDYVDYTKGMDTCYLRFSSPFQANAIQLYFANHRIVQRTALDDRVETHLEAERSQQVGHIKVEVVQGRREEIYWEKVPMKVKQEAVRKALSVADPFSLPTVASASSFVSSGFSTSSVLPSSKMESLLHVSSVSSECQPTPPSLPYQPPLYPPNCLLFVRNVHPGTNKTILRALFVNVLSQKGKSRNTGNGLDSNTHSIIDYVDYTKGTDSCHLRVASSPNARFLVEYFEDNLVVQHTPLDISASGIVAGDGNKGGTAQRRGIVVELVQGIREKIYWEKIPMKVRQEAVRIATSELSQPLIASSDVPSASPTFSTAVRLGPSSTTSELNLKAKSSLKPSKKRKLVCTGIGVEISEQGGDNSRSRLSDEKLWRKEK</sequence>
<name>A0A9W9A7Z8_9AGAR</name>
<keyword evidence="1 2" id="KW-0694">RNA-binding</keyword>
<dbReference type="Proteomes" id="UP001150266">
    <property type="component" value="Unassembled WGS sequence"/>
</dbReference>
<evidence type="ECO:0000256" key="2">
    <source>
        <dbReference type="PROSITE-ProRule" id="PRU01288"/>
    </source>
</evidence>
<organism evidence="5 6">
    <name type="scientific">Lentinula aciculospora</name>
    <dbReference type="NCBI Taxonomy" id="153920"/>
    <lineage>
        <taxon>Eukaryota</taxon>
        <taxon>Fungi</taxon>
        <taxon>Dikarya</taxon>
        <taxon>Basidiomycota</taxon>
        <taxon>Agaricomycotina</taxon>
        <taxon>Agaricomycetes</taxon>
        <taxon>Agaricomycetidae</taxon>
        <taxon>Agaricales</taxon>
        <taxon>Marasmiineae</taxon>
        <taxon>Omphalotaceae</taxon>
        <taxon>Lentinula</taxon>
    </lineage>
</organism>
<keyword evidence="6" id="KW-1185">Reference proteome</keyword>
<reference evidence="5" key="1">
    <citation type="submission" date="2022-08" db="EMBL/GenBank/DDBJ databases">
        <title>A Global Phylogenomic Analysis of the Shiitake Genus Lentinula.</title>
        <authorList>
            <consortium name="DOE Joint Genome Institute"/>
            <person name="Sierra-Patev S."/>
            <person name="Min B."/>
            <person name="Naranjo-Ortiz M."/>
            <person name="Looney B."/>
            <person name="Konkel Z."/>
            <person name="Slot J.C."/>
            <person name="Sakamoto Y."/>
            <person name="Steenwyk J.L."/>
            <person name="Rokas A."/>
            <person name="Carro J."/>
            <person name="Camarero S."/>
            <person name="Ferreira P."/>
            <person name="Molpeceres G."/>
            <person name="Ruiz-Duenas F.J."/>
            <person name="Serrano A."/>
            <person name="Henrissat B."/>
            <person name="Drula E."/>
            <person name="Hughes K.W."/>
            <person name="Mata J.L."/>
            <person name="Ishikawa N.K."/>
            <person name="Vargas-Isla R."/>
            <person name="Ushijima S."/>
            <person name="Smith C.A."/>
            <person name="Ahrendt S."/>
            <person name="Andreopoulos W."/>
            <person name="He G."/>
            <person name="Labutti K."/>
            <person name="Lipzen A."/>
            <person name="Ng V."/>
            <person name="Riley R."/>
            <person name="Sandor L."/>
            <person name="Barry K."/>
            <person name="Martinez A.T."/>
            <person name="Xiao Y."/>
            <person name="Gibbons J.G."/>
            <person name="Terashima K."/>
            <person name="Grigoriev I.V."/>
            <person name="Hibbett D.S."/>
        </authorList>
    </citation>
    <scope>NUCLEOTIDE SEQUENCE</scope>
    <source>
        <strain evidence="5">JLM2183</strain>
    </source>
</reference>
<dbReference type="InterPro" id="IPR014886">
    <property type="entry name" value="La_xRRM"/>
</dbReference>
<evidence type="ECO:0000313" key="5">
    <source>
        <dbReference type="EMBL" id="KAJ4476649.1"/>
    </source>
</evidence>
<feature type="region of interest" description="Disordered" evidence="3">
    <location>
        <begin position="364"/>
        <end position="398"/>
    </location>
</feature>
<feature type="region of interest" description="Disordered" evidence="3">
    <location>
        <begin position="1"/>
        <end position="25"/>
    </location>
</feature>
<feature type="compositionally biased region" description="Low complexity" evidence="3">
    <location>
        <begin position="383"/>
        <end position="398"/>
    </location>
</feature>
<dbReference type="EMBL" id="JAOTPV010000011">
    <property type="protein sequence ID" value="KAJ4476649.1"/>
    <property type="molecule type" value="Genomic_DNA"/>
</dbReference>
<evidence type="ECO:0000256" key="1">
    <source>
        <dbReference type="ARBA" id="ARBA00022884"/>
    </source>
</evidence>
<proteinExistence type="predicted"/>
<dbReference type="GO" id="GO:1990904">
    <property type="term" value="C:ribonucleoprotein complex"/>
    <property type="evidence" value="ECO:0007669"/>
    <property type="project" value="UniProtKB-UniRule"/>
</dbReference>
<feature type="domain" description="XRRM" evidence="4">
    <location>
        <begin position="597"/>
        <end position="758"/>
    </location>
</feature>
<dbReference type="InterPro" id="IPR045537">
    <property type="entry name" value="Lar7_xRRM"/>
</dbReference>
<dbReference type="GO" id="GO:0070034">
    <property type="term" value="F:telomerase RNA binding"/>
    <property type="evidence" value="ECO:0007669"/>
    <property type="project" value="InterPro"/>
</dbReference>
<dbReference type="PROSITE" id="PS51939">
    <property type="entry name" value="XRRM"/>
    <property type="match status" value="2"/>
</dbReference>
<feature type="compositionally biased region" description="Basic and acidic residues" evidence="3">
    <location>
        <begin position="808"/>
        <end position="822"/>
    </location>
</feature>
<comment type="caution">
    <text evidence="5">The sequence shown here is derived from an EMBL/GenBank/DDBJ whole genome shotgun (WGS) entry which is preliminary data.</text>
</comment>
<feature type="domain" description="XRRM" evidence="4">
    <location>
        <begin position="399"/>
        <end position="562"/>
    </location>
</feature>